<dbReference type="PIRSF" id="PIRSF016919">
    <property type="entry name" value="HupE_UreJ"/>
    <property type="match status" value="1"/>
</dbReference>
<dbReference type="RefSeq" id="WP_121645380.1">
    <property type="nucleotide sequence ID" value="NZ_RCWN01000001.1"/>
</dbReference>
<dbReference type="AlphaFoldDB" id="A0A3L7JIV1"/>
<evidence type="ECO:0000256" key="2">
    <source>
        <dbReference type="SAM" id="SignalP"/>
    </source>
</evidence>
<name>A0A3L7JIV1_9HYPH</name>
<accession>A0A3L7JIV1</accession>
<proteinExistence type="predicted"/>
<feature type="transmembrane region" description="Helical" evidence="1">
    <location>
        <begin position="67"/>
        <end position="89"/>
    </location>
</feature>
<keyword evidence="1" id="KW-0472">Membrane</keyword>
<protein>
    <submittedName>
        <fullName evidence="3">Protein hupE</fullName>
    </submittedName>
</protein>
<reference evidence="3 4" key="1">
    <citation type="submission" date="2018-10" db="EMBL/GenBank/DDBJ databases">
        <title>Notoacmeibacter sp. M2BS9Y-3-1, whole genome shotgun sequence.</title>
        <authorList>
            <person name="Tuo L."/>
        </authorList>
    </citation>
    <scope>NUCLEOTIDE SEQUENCE [LARGE SCALE GENOMIC DNA]</scope>
    <source>
        <strain evidence="3 4">M2BS9Y-3-1</strain>
    </source>
</reference>
<organism evidence="3 4">
    <name type="scientific">Notoacmeibacter ruber</name>
    <dbReference type="NCBI Taxonomy" id="2670375"/>
    <lineage>
        <taxon>Bacteria</taxon>
        <taxon>Pseudomonadati</taxon>
        <taxon>Pseudomonadota</taxon>
        <taxon>Alphaproteobacteria</taxon>
        <taxon>Hyphomicrobiales</taxon>
        <taxon>Notoacmeibacteraceae</taxon>
        <taxon>Notoacmeibacter</taxon>
    </lineage>
</organism>
<evidence type="ECO:0000256" key="1">
    <source>
        <dbReference type="SAM" id="Phobius"/>
    </source>
</evidence>
<dbReference type="Proteomes" id="UP000281094">
    <property type="component" value="Unassembled WGS sequence"/>
</dbReference>
<keyword evidence="4" id="KW-1185">Reference proteome</keyword>
<dbReference type="InterPro" id="IPR007038">
    <property type="entry name" value="HupE_UreJ"/>
</dbReference>
<comment type="caution">
    <text evidence="3">The sequence shown here is derived from an EMBL/GenBank/DDBJ whole genome shotgun (WGS) entry which is preliminary data.</text>
</comment>
<sequence>MRRFVLATIFGLASAPAFAHAPTGAGATFGASFMSGALHPLNGLDHILAMVAVGIFAAMIGGRAIFAIPASFIGAMVIGFVLATAGLSLPMVEPMIVASVIVFGLLIAATTPSSAIGMGLALLFGLFHGHAHGAELAGATATAFGAGFMVGTALLHAAGIALAVGLEKMASNRAILRVVGGATALAGVAIGFGF</sequence>
<feature type="transmembrane region" description="Helical" evidence="1">
    <location>
        <begin position="174"/>
        <end position="193"/>
    </location>
</feature>
<feature type="signal peptide" evidence="2">
    <location>
        <begin position="1"/>
        <end position="19"/>
    </location>
</feature>
<dbReference type="Pfam" id="PF04955">
    <property type="entry name" value="HupE_UreJ"/>
    <property type="match status" value="1"/>
</dbReference>
<evidence type="ECO:0000313" key="3">
    <source>
        <dbReference type="EMBL" id="RLQ88412.1"/>
    </source>
</evidence>
<evidence type="ECO:0000313" key="4">
    <source>
        <dbReference type="Proteomes" id="UP000281094"/>
    </source>
</evidence>
<keyword evidence="2" id="KW-0732">Signal</keyword>
<keyword evidence="1" id="KW-0812">Transmembrane</keyword>
<feature type="transmembrane region" description="Helical" evidence="1">
    <location>
        <begin position="95"/>
        <end position="124"/>
    </location>
</feature>
<dbReference type="EMBL" id="RCWN01000001">
    <property type="protein sequence ID" value="RLQ88412.1"/>
    <property type="molecule type" value="Genomic_DNA"/>
</dbReference>
<feature type="transmembrane region" description="Helical" evidence="1">
    <location>
        <begin position="43"/>
        <end position="60"/>
    </location>
</feature>
<keyword evidence="1" id="KW-1133">Transmembrane helix</keyword>
<feature type="transmembrane region" description="Helical" evidence="1">
    <location>
        <begin position="136"/>
        <end position="162"/>
    </location>
</feature>
<feature type="chain" id="PRO_5018297245" evidence="2">
    <location>
        <begin position="20"/>
        <end position="194"/>
    </location>
</feature>
<gene>
    <name evidence="3" type="ORF">D8780_09545</name>
</gene>